<accession>A0ACC0NTP7</accession>
<dbReference type="EMBL" id="CM046392">
    <property type="protein sequence ID" value="KAI8556585.1"/>
    <property type="molecule type" value="Genomic_DNA"/>
</dbReference>
<keyword evidence="2" id="KW-1185">Reference proteome</keyword>
<evidence type="ECO:0000313" key="2">
    <source>
        <dbReference type="Proteomes" id="UP001062846"/>
    </source>
</evidence>
<reference evidence="1" key="1">
    <citation type="submission" date="2022-02" db="EMBL/GenBank/DDBJ databases">
        <title>Plant Genome Project.</title>
        <authorList>
            <person name="Zhang R.-G."/>
        </authorList>
    </citation>
    <scope>NUCLEOTIDE SEQUENCE</scope>
    <source>
        <strain evidence="1">AT1</strain>
    </source>
</reference>
<gene>
    <name evidence="1" type="ORF">RHMOL_Rhmol05G0265600</name>
</gene>
<evidence type="ECO:0000313" key="1">
    <source>
        <dbReference type="EMBL" id="KAI8556585.1"/>
    </source>
</evidence>
<name>A0ACC0NTP7_RHOML</name>
<protein>
    <submittedName>
        <fullName evidence="1">Uncharacterized protein</fullName>
    </submittedName>
</protein>
<dbReference type="Proteomes" id="UP001062846">
    <property type="component" value="Chromosome 5"/>
</dbReference>
<proteinExistence type="predicted"/>
<comment type="caution">
    <text evidence="1">The sequence shown here is derived from an EMBL/GenBank/DDBJ whole genome shotgun (WGS) entry which is preliminary data.</text>
</comment>
<sequence length="844" mass="93962">MTAEEDRARAVWRTRLGSAFRTALACAIVGCTTLYGPEPLLTQLPFPAFAYVTAILIVSDGTVGDSVKGCWHALLATAQVLPASVASLWLIGPEHFSEAAAAAAVAVGAFMVAVPEWSHLMTKRIAFGQIVIVYVGAVVYGKEAGVVMHPIHVAASTALGALASVLAMLLPYPRLAHAEVNKLSRLYTQNASERISLLMKAFSAQNTTIALETISQAKPLQETGAKLLQSIKLIQSPSTCGGEPFGATPKERSMSPPLYDSRDYIVELAGDKESVQWERHQIRPKPHFRKPGDRLQDIEIQIRGMEMALTCCSSFPITFIDEELQEILLAMEGQIGQKLEQVKCIPTLLDASTAPEPTKGELFNKFLDSLKVIDPNSGNQTAFFFFLSCIELLLDDSTITQQNPTRIVEKSKDEESRNSVQEAKNMFKRIWPKNETLLFAFKCSISLGLAVFFGLVFNKENGYWSGLTIAISFSAQRQATFREANARAQGTALGSVYGVLGCYFFSECLELRILALLPWIVLTTFLRHSKMYSQAGGVSTVIGALLILGRKNYGLPAEFAITRLTEAFIGLFCFIIVELLLQPTRAATLTKKQLSQSLGALREGIGQVGLSPDEKDMDIVFLTLREKQEKLKVHVNQLKKFAGESELEPNFWFLPFRTACYNKLLMSISKMVDLQLFMAVQMESLVEESRRCGVAWIDLQERINSDLDLFKKGVSLSLHFLEKITSIESFSVFERKDKEVYDDLELGKSSNEDVCIVDVEKIASFFLYHSNEVTEKLWANKGGEERRASQMALRQSAVRFCISGLMKETKEIEKGIKELVQWENPSTRMNFYKISRKISVLFPE</sequence>
<organism evidence="1 2">
    <name type="scientific">Rhododendron molle</name>
    <name type="common">Chinese azalea</name>
    <name type="synonym">Azalea mollis</name>
    <dbReference type="NCBI Taxonomy" id="49168"/>
    <lineage>
        <taxon>Eukaryota</taxon>
        <taxon>Viridiplantae</taxon>
        <taxon>Streptophyta</taxon>
        <taxon>Embryophyta</taxon>
        <taxon>Tracheophyta</taxon>
        <taxon>Spermatophyta</taxon>
        <taxon>Magnoliopsida</taxon>
        <taxon>eudicotyledons</taxon>
        <taxon>Gunneridae</taxon>
        <taxon>Pentapetalae</taxon>
        <taxon>asterids</taxon>
        <taxon>Ericales</taxon>
        <taxon>Ericaceae</taxon>
        <taxon>Ericoideae</taxon>
        <taxon>Rhodoreae</taxon>
        <taxon>Rhododendron</taxon>
    </lineage>
</organism>